<feature type="coiled-coil region" evidence="1">
    <location>
        <begin position="229"/>
        <end position="256"/>
    </location>
</feature>
<organism evidence="3 4">
    <name type="scientific">Paenibacillus xylanilyticus</name>
    <dbReference type="NCBI Taxonomy" id="248903"/>
    <lineage>
        <taxon>Bacteria</taxon>
        <taxon>Bacillati</taxon>
        <taxon>Bacillota</taxon>
        <taxon>Bacilli</taxon>
        <taxon>Bacillales</taxon>
        <taxon>Paenibacillaceae</taxon>
        <taxon>Paenibacillus</taxon>
    </lineage>
</organism>
<evidence type="ECO:0000256" key="2">
    <source>
        <dbReference type="SAM" id="MobiDB-lite"/>
    </source>
</evidence>
<dbReference type="EMBL" id="JABMCB010000119">
    <property type="protein sequence ID" value="NUU73948.1"/>
    <property type="molecule type" value="Genomic_DNA"/>
</dbReference>
<feature type="region of interest" description="Disordered" evidence="2">
    <location>
        <begin position="1"/>
        <end position="25"/>
    </location>
</feature>
<sequence length="333" mass="38620">MTDTNEQHNSTTANQSRNIEEVGPSEEIKSYFEQSDILYKYVNHEKFEMVSTDILQLDRTARYSTSKVAEILKSYDFLKSPTGDHQIDDARLRWWLNAKREDNLIDYLNVQKTGNTWTWDVYAIIRAKIVATLRYCNKYSQKDIKVMTTGISTVSAARMSPDTIVSMINSGEIYNISSLDTLKSAFLAYIDHNEKRFESDIAEGIEFIGEQFKEISEEHKVQLEKQGELSVTQERLVQEQEKLASQQAELDERTTKQQELIQRNLDLEFKLKQQQMKRLLRLEAIEHWKSRGALKNLFSSEKDKEAFIQSYIDNGLQEFPLNESAATLESGNE</sequence>
<gene>
    <name evidence="3" type="ORF">HP552_01460</name>
</gene>
<keyword evidence="4" id="KW-1185">Reference proteome</keyword>
<evidence type="ECO:0000313" key="4">
    <source>
        <dbReference type="Proteomes" id="UP000526125"/>
    </source>
</evidence>
<dbReference type="Proteomes" id="UP000526125">
    <property type="component" value="Unassembled WGS sequence"/>
</dbReference>
<protein>
    <submittedName>
        <fullName evidence="3">Uncharacterized protein</fullName>
    </submittedName>
</protein>
<proteinExistence type="predicted"/>
<feature type="compositionally biased region" description="Polar residues" evidence="2">
    <location>
        <begin position="1"/>
        <end position="17"/>
    </location>
</feature>
<dbReference type="AlphaFoldDB" id="A0A7Y6BS00"/>
<reference evidence="3 4" key="1">
    <citation type="submission" date="2020-05" db="EMBL/GenBank/DDBJ databases">
        <title>Genome Sequencing of Type Strains.</title>
        <authorList>
            <person name="Lemaire J.F."/>
            <person name="Inderbitzin P."/>
            <person name="Gregorio O.A."/>
            <person name="Collins S.B."/>
            <person name="Wespe N."/>
            <person name="Knight-Connoni V."/>
        </authorList>
    </citation>
    <scope>NUCLEOTIDE SEQUENCE [LARGE SCALE GENOMIC DNA]</scope>
    <source>
        <strain evidence="3 4">LMG 21957</strain>
    </source>
</reference>
<dbReference type="RefSeq" id="WP_175393938.1">
    <property type="nucleotide sequence ID" value="NZ_JABMCB010000119.1"/>
</dbReference>
<name>A0A7Y6BS00_9BACL</name>
<evidence type="ECO:0000256" key="1">
    <source>
        <dbReference type="SAM" id="Coils"/>
    </source>
</evidence>
<comment type="caution">
    <text evidence="3">The sequence shown here is derived from an EMBL/GenBank/DDBJ whole genome shotgun (WGS) entry which is preliminary data.</text>
</comment>
<accession>A0A7Y6BS00</accession>
<evidence type="ECO:0000313" key="3">
    <source>
        <dbReference type="EMBL" id="NUU73948.1"/>
    </source>
</evidence>
<keyword evidence="1" id="KW-0175">Coiled coil</keyword>